<dbReference type="Proteomes" id="UP001165085">
    <property type="component" value="Unassembled WGS sequence"/>
</dbReference>
<dbReference type="EMBL" id="BRXY01000414">
    <property type="protein sequence ID" value="GMH93503.1"/>
    <property type="molecule type" value="Genomic_DNA"/>
</dbReference>
<reference evidence="5" key="1">
    <citation type="journal article" date="2023" name="Commun. Biol.">
        <title>Genome analysis of Parmales, the sister group of diatoms, reveals the evolutionary specialization of diatoms from phago-mixotrophs to photoautotrophs.</title>
        <authorList>
            <person name="Ban H."/>
            <person name="Sato S."/>
            <person name="Yoshikawa S."/>
            <person name="Yamada K."/>
            <person name="Nakamura Y."/>
            <person name="Ichinomiya M."/>
            <person name="Sato N."/>
            <person name="Blanc-Mathieu R."/>
            <person name="Endo H."/>
            <person name="Kuwata A."/>
            <person name="Ogata H."/>
        </authorList>
    </citation>
    <scope>NUCLEOTIDE SEQUENCE [LARGE SCALE GENOMIC DNA]</scope>
    <source>
        <strain evidence="5">NIES 3701</strain>
    </source>
</reference>
<dbReference type="PANTHER" id="PTHR11932">
    <property type="entry name" value="CULLIN"/>
    <property type="match status" value="1"/>
</dbReference>
<comment type="caution">
    <text evidence="4">The sequence shown here is derived from an EMBL/GenBank/DDBJ whole genome shotgun (WGS) entry which is preliminary data.</text>
</comment>
<evidence type="ECO:0000256" key="2">
    <source>
        <dbReference type="SAM" id="MobiDB-lite"/>
    </source>
</evidence>
<feature type="domain" description="Cullin N-terminal" evidence="3">
    <location>
        <begin position="43"/>
        <end position="179"/>
    </location>
</feature>
<dbReference type="SUPFAM" id="SSF74788">
    <property type="entry name" value="Cullin repeat-like"/>
    <property type="match status" value="1"/>
</dbReference>
<feature type="domain" description="Cullin N-terminal" evidence="3">
    <location>
        <begin position="181"/>
        <end position="299"/>
    </location>
</feature>
<feature type="region of interest" description="Disordered" evidence="2">
    <location>
        <begin position="1"/>
        <end position="20"/>
    </location>
</feature>
<proteinExistence type="inferred from homology"/>
<accession>A0A9W7BVI1</accession>
<dbReference type="AlphaFoldDB" id="A0A9W7BVI1"/>
<evidence type="ECO:0000256" key="1">
    <source>
        <dbReference type="ARBA" id="ARBA00006019"/>
    </source>
</evidence>
<evidence type="ECO:0000313" key="4">
    <source>
        <dbReference type="EMBL" id="GMH93503.1"/>
    </source>
</evidence>
<dbReference type="InterPro" id="IPR045093">
    <property type="entry name" value="Cullin"/>
</dbReference>
<dbReference type="OrthoDB" id="27073at2759"/>
<name>A0A9W7BVI1_9STRA</name>
<evidence type="ECO:0000259" key="3">
    <source>
        <dbReference type="Pfam" id="PF00888"/>
    </source>
</evidence>
<gene>
    <name evidence="4" type="ORF">TrST_g8408</name>
</gene>
<sequence>MSSASSFGGRGSSNVGSSSSAKKKFVIKPYRSAPQGDRASALETCFEELYRSAYNLILHKHGEVLYTGVQSCVESHLASVGETVSKSPDASVMKNVSAAWEDHDLKMTMVRDSICMYMDRTYVKQQKKKPIHEVGLQAFREKIWERKDIRGRVERVLLGEVAREREGELVEKDIIRSVLGTKEFYRRESQEYLTKNSAPDYVRKAEERLLYERNRIANYLHLTTSPKLMGIVENELITTHARALVEMDNSGVVTMLENDKVTELMNLFKLVPSTVDILRDAVCDHVKRKGKQLVQDQERVKDPVKRSIFNLGCAFCRDRV</sequence>
<dbReference type="GO" id="GO:0031625">
    <property type="term" value="F:ubiquitin protein ligase binding"/>
    <property type="evidence" value="ECO:0007669"/>
    <property type="project" value="InterPro"/>
</dbReference>
<dbReference type="InterPro" id="IPR016159">
    <property type="entry name" value="Cullin_repeat-like_dom_sf"/>
</dbReference>
<dbReference type="InterPro" id="IPR001373">
    <property type="entry name" value="Cullin_N"/>
</dbReference>
<dbReference type="Gene3D" id="1.20.1310.10">
    <property type="entry name" value="Cullin Repeats"/>
    <property type="match status" value="3"/>
</dbReference>
<organism evidence="4 5">
    <name type="scientific">Triparma strigata</name>
    <dbReference type="NCBI Taxonomy" id="1606541"/>
    <lineage>
        <taxon>Eukaryota</taxon>
        <taxon>Sar</taxon>
        <taxon>Stramenopiles</taxon>
        <taxon>Ochrophyta</taxon>
        <taxon>Bolidophyceae</taxon>
        <taxon>Parmales</taxon>
        <taxon>Triparmaceae</taxon>
        <taxon>Triparma</taxon>
    </lineage>
</organism>
<dbReference type="Pfam" id="PF00888">
    <property type="entry name" value="Cullin"/>
    <property type="match status" value="2"/>
</dbReference>
<evidence type="ECO:0000313" key="5">
    <source>
        <dbReference type="Proteomes" id="UP001165085"/>
    </source>
</evidence>
<keyword evidence="5" id="KW-1185">Reference proteome</keyword>
<protein>
    <recommendedName>
        <fullName evidence="3">Cullin N-terminal domain-containing protein</fullName>
    </recommendedName>
</protein>
<comment type="similarity">
    <text evidence="1">Belongs to the cullin family.</text>
</comment>
<dbReference type="GO" id="GO:0006511">
    <property type="term" value="P:ubiquitin-dependent protein catabolic process"/>
    <property type="evidence" value="ECO:0007669"/>
    <property type="project" value="InterPro"/>
</dbReference>